<keyword evidence="2" id="KW-1185">Reference proteome</keyword>
<accession>A0ABX0E199</accession>
<organism evidence="1 2">
    <name type="scientific">Streptomyces ureilyticus</name>
    <dbReference type="NCBI Taxonomy" id="1775131"/>
    <lineage>
        <taxon>Bacteria</taxon>
        <taxon>Bacillati</taxon>
        <taxon>Actinomycetota</taxon>
        <taxon>Actinomycetes</taxon>
        <taxon>Kitasatosporales</taxon>
        <taxon>Streptomycetaceae</taxon>
        <taxon>Streptomyces</taxon>
    </lineage>
</organism>
<proteinExistence type="predicted"/>
<evidence type="ECO:0000313" key="1">
    <source>
        <dbReference type="EMBL" id="NGO46625.1"/>
    </source>
</evidence>
<evidence type="ECO:0000313" key="2">
    <source>
        <dbReference type="Proteomes" id="UP001518140"/>
    </source>
</evidence>
<name>A0ABX0E199_9ACTN</name>
<gene>
    <name evidence="1" type="ORF">G6048_32385</name>
</gene>
<reference evidence="1 2" key="1">
    <citation type="submission" date="2020-02" db="EMBL/GenBank/DDBJ databases">
        <title>Whole-genome analyses of novel actinobacteria.</title>
        <authorList>
            <person name="Sahin N."/>
            <person name="Tokatli A."/>
        </authorList>
    </citation>
    <scope>NUCLEOTIDE SEQUENCE [LARGE SCALE GENOMIC DNA]</scope>
    <source>
        <strain evidence="1 2">YC419</strain>
    </source>
</reference>
<dbReference type="Proteomes" id="UP001518140">
    <property type="component" value="Unassembled WGS sequence"/>
</dbReference>
<protein>
    <submittedName>
        <fullName evidence="1">DUF1579 domain-containing protein</fullName>
    </submittedName>
</protein>
<sequence length="143" mass="16143">MERLDVLVGEWEVEADFPGLAAPAARSVFEWTLDGRFLVQRTQIPQTAVPDSMAIVAVDPETGAYTQHYFDSRGVVRVYAMTFADGVWRLLRETPDFSPLAFRQRFTGQVGDDGNTIRGVWEMSSDGSAVWEKDFELTYRRSG</sequence>
<dbReference type="EMBL" id="JAAKZX010000136">
    <property type="protein sequence ID" value="NGO46625.1"/>
    <property type="molecule type" value="Genomic_DNA"/>
</dbReference>
<comment type="caution">
    <text evidence="1">The sequence shown here is derived from an EMBL/GenBank/DDBJ whole genome shotgun (WGS) entry which is preliminary data.</text>
</comment>